<gene>
    <name evidence="2" type="ORF">QN060_22035</name>
</gene>
<organism evidence="2 3">
    <name type="scientific">Xanthomonas oryzae pv. leersiae</name>
    <dbReference type="NCBI Taxonomy" id="3112258"/>
    <lineage>
        <taxon>Bacteria</taxon>
        <taxon>Pseudomonadati</taxon>
        <taxon>Pseudomonadota</taxon>
        <taxon>Gammaproteobacteria</taxon>
        <taxon>Lysobacterales</taxon>
        <taxon>Lysobacteraceae</taxon>
        <taxon>Xanthomonas</taxon>
    </lineage>
</organism>
<dbReference type="RefSeq" id="WP_285956873.1">
    <property type="nucleotide sequence ID" value="NZ_CP127225.1"/>
</dbReference>
<dbReference type="Proteomes" id="UP001228059">
    <property type="component" value="Chromosome"/>
</dbReference>
<accession>A0AAJ6H185</accession>
<evidence type="ECO:0000256" key="1">
    <source>
        <dbReference type="SAM" id="MobiDB-lite"/>
    </source>
</evidence>
<feature type="compositionally biased region" description="Polar residues" evidence="1">
    <location>
        <begin position="1"/>
        <end position="10"/>
    </location>
</feature>
<dbReference type="AlphaFoldDB" id="A0AAJ6H185"/>
<feature type="region of interest" description="Disordered" evidence="1">
    <location>
        <begin position="1"/>
        <end position="22"/>
    </location>
</feature>
<dbReference type="EMBL" id="CP127225">
    <property type="protein sequence ID" value="WIX06641.1"/>
    <property type="molecule type" value="Genomic_DNA"/>
</dbReference>
<protein>
    <submittedName>
        <fullName evidence="2">Uncharacterized protein</fullName>
    </submittedName>
</protein>
<sequence>MTPPLMNSQCPAMKRDARETASGLPKKVNLTLRFPHISSFQIKHLLRQDVEEGARMGHASR</sequence>
<evidence type="ECO:0000313" key="3">
    <source>
        <dbReference type="Proteomes" id="UP001228059"/>
    </source>
</evidence>
<name>A0AAJ6H185_9XANT</name>
<evidence type="ECO:0000313" key="2">
    <source>
        <dbReference type="EMBL" id="WIX06641.1"/>
    </source>
</evidence>
<reference evidence="2 3" key="1">
    <citation type="submission" date="2023-05" db="EMBL/GenBank/DDBJ databases">
        <title>Complete Genome Resource of Xanthomonas oryzae pv. leersiae Strain YNJC Isolated From Plateau Japonica Rice in Southwest China.</title>
        <authorList>
            <person name="Aa X."/>
            <person name="Mei L."/>
            <person name="Liu P."/>
            <person name="Yang Y."/>
            <person name="Tang C."/>
            <person name="Zhang F."/>
            <person name="Dong C."/>
            <person name="Wang B."/>
            <person name="Chen X."/>
            <person name="Dai L."/>
        </authorList>
    </citation>
    <scope>NUCLEOTIDE SEQUENCE [LARGE SCALE GENOMIC DNA]</scope>
    <source>
        <strain evidence="2 3">YNJC</strain>
    </source>
</reference>
<proteinExistence type="predicted"/>